<gene>
    <name evidence="2" type="ORF">CCAE0312_LOCUS3784</name>
</gene>
<proteinExistence type="predicted"/>
<feature type="compositionally biased region" description="Low complexity" evidence="1">
    <location>
        <begin position="65"/>
        <end position="77"/>
    </location>
</feature>
<feature type="region of interest" description="Disordered" evidence="1">
    <location>
        <begin position="61"/>
        <end position="83"/>
    </location>
</feature>
<sequence length="351" mass="39033">MLGWLLGRRRARKRREECNNGMRVIQWRLPDGSRTEFLVPARLSGSMPWARVVRTRTAVLRGSDSDVSSDGRGSGTSQADTGARRRSAHWAWFQMARHSWRQSPTGAGHVRGRAHYRTLRRANGMAASVGIDGLSATGDASHQLSQLPQTDKKNASGTEVFAVIDGAVRLPCKPAKVYQVMTDPNNRKVFKNIVRTLSRQVVYFDALAGVREVEVEQVGRWKFLGFQGTFDARVSVTELWRSREAHYKLIPSQNGGGGGFMRHFSGRWKVLPLRCDSRPGRTDDCDLLPTQDGANASLVITHQEIQPRLVPPPPLSSYLRRIARKTSMDILSDLCEAFQHGGLGKQGAHAV</sequence>
<organism evidence="2">
    <name type="scientific">Compsopogon caeruleus</name>
    <dbReference type="NCBI Taxonomy" id="31354"/>
    <lineage>
        <taxon>Eukaryota</taxon>
        <taxon>Rhodophyta</taxon>
        <taxon>Compsopogonophyceae</taxon>
        <taxon>Compsopogonales</taxon>
        <taxon>Compsopogonaceae</taxon>
        <taxon>Compsopogon</taxon>
    </lineage>
</organism>
<evidence type="ECO:0008006" key="3">
    <source>
        <dbReference type="Google" id="ProtNLM"/>
    </source>
</evidence>
<dbReference type="PANTHER" id="PTHR31385">
    <property type="entry name" value="PUTATIVE (DUF220)-RELATED"/>
    <property type="match status" value="1"/>
</dbReference>
<dbReference type="EMBL" id="HBGH01007114">
    <property type="protein sequence ID" value="CAD9231703.1"/>
    <property type="molecule type" value="Transcribed_RNA"/>
</dbReference>
<name>A0A7S1TBJ8_9RHOD</name>
<reference evidence="2" key="1">
    <citation type="submission" date="2021-01" db="EMBL/GenBank/DDBJ databases">
        <authorList>
            <person name="Corre E."/>
            <person name="Pelletier E."/>
            <person name="Niang G."/>
            <person name="Scheremetjew M."/>
            <person name="Finn R."/>
            <person name="Kale V."/>
            <person name="Holt S."/>
            <person name="Cochrane G."/>
            <person name="Meng A."/>
            <person name="Brown T."/>
            <person name="Cohen L."/>
        </authorList>
    </citation>
    <scope>NUCLEOTIDE SEQUENCE</scope>
    <source>
        <strain evidence="2">SAG 36.94</strain>
    </source>
</reference>
<dbReference type="AlphaFoldDB" id="A0A7S1TBJ8"/>
<protein>
    <recommendedName>
        <fullName evidence="3">Coenzyme Q-binding protein COQ10 START domain-containing protein</fullName>
    </recommendedName>
</protein>
<accession>A0A7S1TBJ8</accession>
<dbReference type="PANTHER" id="PTHR31385:SF1">
    <property type="entry name" value="PUTATIVE (DUF220)-RELATED"/>
    <property type="match status" value="1"/>
</dbReference>
<evidence type="ECO:0000256" key="1">
    <source>
        <dbReference type="SAM" id="MobiDB-lite"/>
    </source>
</evidence>
<evidence type="ECO:0000313" key="2">
    <source>
        <dbReference type="EMBL" id="CAD9231703.1"/>
    </source>
</evidence>
<dbReference type="SUPFAM" id="SSF55961">
    <property type="entry name" value="Bet v1-like"/>
    <property type="match status" value="1"/>
</dbReference>